<evidence type="ECO:0000313" key="2">
    <source>
        <dbReference type="Proteomes" id="UP000655759"/>
    </source>
</evidence>
<dbReference type="Proteomes" id="UP000655759">
    <property type="component" value="Unassembled WGS sequence"/>
</dbReference>
<sequence length="62" mass="7551">MELSHRDIEYSELILIIIDFMFDLNGMFDFFYEPSKISQCKYSTDLVKITHENSIRKRPFKR</sequence>
<gene>
    <name evidence="1" type="ORF">NUZ5A_50683</name>
</gene>
<reference evidence="1" key="1">
    <citation type="submission" date="2021-02" db="EMBL/GenBank/DDBJ databases">
        <authorList>
            <person name="Han P."/>
        </authorList>
    </citation>
    <scope>NUCLEOTIDE SEQUENCE</scope>
    <source>
        <strain evidence="1">Candidatus Nitrosotenuis uzonensis 5A</strain>
    </source>
</reference>
<dbReference type="EMBL" id="CAJNAQ010000005">
    <property type="protein sequence ID" value="CAE6497532.1"/>
    <property type="molecule type" value="Genomic_DNA"/>
</dbReference>
<protein>
    <submittedName>
        <fullName evidence="1">Uncharacterized protein</fullName>
    </submittedName>
</protein>
<organism evidence="1 2">
    <name type="scientific">Candidatus Nitrosotenuis uzonensis</name>
    <dbReference type="NCBI Taxonomy" id="1407055"/>
    <lineage>
        <taxon>Archaea</taxon>
        <taxon>Nitrososphaerota</taxon>
        <taxon>Candidatus Nitrosotenuis</taxon>
    </lineage>
</organism>
<evidence type="ECO:0000313" key="1">
    <source>
        <dbReference type="EMBL" id="CAE6497532.1"/>
    </source>
</evidence>
<name>A0A812F362_9ARCH</name>
<comment type="caution">
    <text evidence="1">The sequence shown here is derived from an EMBL/GenBank/DDBJ whole genome shotgun (WGS) entry which is preliminary data.</text>
</comment>
<accession>A0A812F362</accession>
<proteinExistence type="predicted"/>
<dbReference type="AlphaFoldDB" id="A0A812F362"/>